<dbReference type="SUPFAM" id="SSF52091">
    <property type="entry name" value="SpoIIaa-like"/>
    <property type="match status" value="1"/>
</dbReference>
<dbReference type="AlphaFoldDB" id="A0A1U7DJN1"/>
<dbReference type="OrthoDB" id="9797171at2"/>
<dbReference type="CDD" id="cd07041">
    <property type="entry name" value="STAS_RsbR_RsbS_like"/>
    <property type="match status" value="1"/>
</dbReference>
<dbReference type="RefSeq" id="WP_076980209.1">
    <property type="nucleotide sequence ID" value="NZ_CP019124.1"/>
</dbReference>
<protein>
    <submittedName>
        <fullName evidence="1">UDP-glucose 6-dehydrogenase</fullName>
    </submittedName>
</protein>
<dbReference type="PANTHER" id="PTHR33745">
    <property type="entry name" value="RSBT ANTAGONIST PROTEIN RSBS-RELATED"/>
    <property type="match status" value="1"/>
</dbReference>
<reference evidence="1 2" key="1">
    <citation type="submission" date="2017-01" db="EMBL/GenBank/DDBJ databases">
        <title>Genomic analysis of Xuhuaishuia manganoxidans DY6-4.</title>
        <authorList>
            <person name="Wang X."/>
        </authorList>
    </citation>
    <scope>NUCLEOTIDE SEQUENCE [LARGE SCALE GENOMIC DNA]</scope>
    <source>
        <strain evidence="1 2">DY6-4</strain>
    </source>
</reference>
<gene>
    <name evidence="1" type="ORF">BV394_11025</name>
</gene>
<evidence type="ECO:0000313" key="1">
    <source>
        <dbReference type="EMBL" id="APX90192.1"/>
    </source>
</evidence>
<evidence type="ECO:0000313" key="2">
    <source>
        <dbReference type="Proteomes" id="UP000187266"/>
    </source>
</evidence>
<dbReference type="InterPro" id="IPR036513">
    <property type="entry name" value="STAS_dom_sf"/>
</dbReference>
<name>A0A1U7DJN1_9RHOB</name>
<proteinExistence type="predicted"/>
<keyword evidence="2" id="KW-1185">Reference proteome</keyword>
<dbReference type="PANTHER" id="PTHR33745:SF1">
    <property type="entry name" value="RSBT ANTAGONIST PROTEIN RSBS"/>
    <property type="match status" value="1"/>
</dbReference>
<dbReference type="PROSITE" id="PS50801">
    <property type="entry name" value="STAS"/>
    <property type="match status" value="1"/>
</dbReference>
<dbReference type="Gene3D" id="3.30.750.24">
    <property type="entry name" value="STAS domain"/>
    <property type="match status" value="1"/>
</dbReference>
<dbReference type="Pfam" id="PF01740">
    <property type="entry name" value="STAS"/>
    <property type="match status" value="1"/>
</dbReference>
<dbReference type="STRING" id="1267768.BV394_11025"/>
<dbReference type="InterPro" id="IPR051932">
    <property type="entry name" value="Bact_StressResp_Reg"/>
</dbReference>
<dbReference type="InterPro" id="IPR002645">
    <property type="entry name" value="STAS_dom"/>
</dbReference>
<dbReference type="EMBL" id="CP019124">
    <property type="protein sequence ID" value="APX90192.1"/>
    <property type="molecule type" value="Genomic_DNA"/>
</dbReference>
<accession>A0A2M9D4H2</accession>
<sequence length="120" mass="12901">MTDAASIYHVENVLLVAIRDNITDTDIITLQEELSHRIVSDGARGVVIDISALEIVDTFVGRILAQLSSIARLLAAETYIVGMRPAVAMTLVELGMDLSGSRTALSLSHALRSLRASRLA</sequence>
<dbReference type="Proteomes" id="UP000187266">
    <property type="component" value="Chromosome"/>
</dbReference>
<accession>A0A1U7DJN1</accession>
<organism evidence="1 2">
    <name type="scientific">Brevirhabdus pacifica</name>
    <dbReference type="NCBI Taxonomy" id="1267768"/>
    <lineage>
        <taxon>Bacteria</taxon>
        <taxon>Pseudomonadati</taxon>
        <taxon>Pseudomonadota</taxon>
        <taxon>Alphaproteobacteria</taxon>
        <taxon>Rhodobacterales</taxon>
        <taxon>Paracoccaceae</taxon>
        <taxon>Brevirhabdus</taxon>
    </lineage>
</organism>